<dbReference type="InterPro" id="IPR011049">
    <property type="entry name" value="Serralysin-like_metalloprot_C"/>
</dbReference>
<evidence type="ECO:0000313" key="5">
    <source>
        <dbReference type="EMBL" id="KIH82217.1"/>
    </source>
</evidence>
<keyword evidence="6" id="KW-1185">Reference proteome</keyword>
<dbReference type="AlphaFoldDB" id="A0A0C2IAZ7"/>
<evidence type="ECO:0000313" key="6">
    <source>
        <dbReference type="Proteomes" id="UP000031535"/>
    </source>
</evidence>
<dbReference type="PRINTS" id="PR00313">
    <property type="entry name" value="CABNDNGRPT"/>
</dbReference>
<dbReference type="SUPFAM" id="SSF51120">
    <property type="entry name" value="beta-Roll"/>
    <property type="match status" value="1"/>
</dbReference>
<dbReference type="Pfam" id="PF00353">
    <property type="entry name" value="HemolysinCabind"/>
    <property type="match status" value="3"/>
</dbReference>
<dbReference type="InterPro" id="IPR050557">
    <property type="entry name" value="RTX_toxin/Mannuronan_C5-epim"/>
</dbReference>
<dbReference type="Proteomes" id="UP000031535">
    <property type="component" value="Unassembled WGS sequence"/>
</dbReference>
<feature type="region of interest" description="Disordered" evidence="4">
    <location>
        <begin position="1"/>
        <end position="29"/>
    </location>
</feature>
<dbReference type="PANTHER" id="PTHR38340:SF1">
    <property type="entry name" value="S-LAYER PROTEIN"/>
    <property type="match status" value="1"/>
</dbReference>
<feature type="compositionally biased region" description="Basic and acidic residues" evidence="4">
    <location>
        <begin position="16"/>
        <end position="28"/>
    </location>
</feature>
<dbReference type="STRING" id="226910.UCMB321_4019"/>
<dbReference type="Pfam" id="PF14891">
    <property type="entry name" value="Peptidase_M91"/>
    <property type="match status" value="1"/>
</dbReference>
<comment type="subcellular location">
    <subcellularLocation>
        <location evidence="1">Secreted</location>
    </subcellularLocation>
</comment>
<evidence type="ECO:0000256" key="1">
    <source>
        <dbReference type="ARBA" id="ARBA00004613"/>
    </source>
</evidence>
<evidence type="ECO:0000256" key="4">
    <source>
        <dbReference type="SAM" id="MobiDB-lite"/>
    </source>
</evidence>
<accession>A0A0C2IAZ7</accession>
<dbReference type="InterPro" id="IPR001343">
    <property type="entry name" value="Hemolysn_Ca-bd"/>
</dbReference>
<dbReference type="InterPro" id="IPR028208">
    <property type="entry name" value="Effector_pro_NleD-like"/>
</dbReference>
<dbReference type="GO" id="GO:0005509">
    <property type="term" value="F:calcium ion binding"/>
    <property type="evidence" value="ECO:0007669"/>
    <property type="project" value="InterPro"/>
</dbReference>
<gene>
    <name evidence="5" type="ORF">UCMB321_4019</name>
</gene>
<dbReference type="GO" id="GO:0005576">
    <property type="term" value="C:extracellular region"/>
    <property type="evidence" value="ECO:0007669"/>
    <property type="project" value="UniProtKB-SubCell"/>
</dbReference>
<dbReference type="OrthoDB" id="7020460at2"/>
<dbReference type="Gene3D" id="2.160.20.160">
    <property type="match status" value="1"/>
</dbReference>
<protein>
    <submittedName>
        <fullName evidence="5">Hemolysin-type calcium-binding region</fullName>
    </submittedName>
</protein>
<dbReference type="PANTHER" id="PTHR38340">
    <property type="entry name" value="S-LAYER PROTEIN"/>
    <property type="match status" value="1"/>
</dbReference>
<reference evidence="5 6" key="1">
    <citation type="submission" date="2015-01" db="EMBL/GenBank/DDBJ databases">
        <title>Complete genome of Pseudomonas batumici UCM B-321 producer of the batumin antibiotic with strong antistaphilococcal and potential anticancer activity.</title>
        <authorList>
            <person name="Klochko V.V."/>
            <person name="Zelena L.B."/>
            <person name="Elena K.A."/>
            <person name="Reva O.N."/>
        </authorList>
    </citation>
    <scope>NUCLEOTIDE SEQUENCE [LARGE SCALE GENOMIC DNA]</scope>
    <source>
        <strain evidence="5 6">UCM B-321</strain>
    </source>
</reference>
<proteinExistence type="predicted"/>
<keyword evidence="3" id="KW-0106">Calcium</keyword>
<evidence type="ECO:0000256" key="2">
    <source>
        <dbReference type="ARBA" id="ARBA00022525"/>
    </source>
</evidence>
<sequence length="485" mass="51970">MNDFSRLTPDTPVLPENEHWIDGNHENAKPVTGAMNQYPDDQRVIHNHALHMDDTARVERQKLDAPPDYQGPTDHLLFTTRDRSDHVHLYLTDHPVLDINDQRYHLKMASSGQVIVLRTEGGHDNIRIDDPVKITVFIDSGMGNDRILCGGGFTKVDAGPGNDQVFTRSGSSYVEAGDGDDVVSAQGSGPMTVYGGKGHDTLAGGEGACFMDGGQGDDVLLGGEGHNVLSGSDGNDQITPGPGPNTVYTGTGVDFVEHLGSNTRLFNAYDADGPAPSTHHQDPGVIIAAKGLDSCGVVVEGRQAFQERVNDDLRLLLGSGNGRQLLSALGDARQKSGVAVIVKELTAEENGMCIPDGSQSDSPFDDDSPFIESARPNTPVKGCTVYYDPSFLKGEVTSIVHLYHELCHAYNFVTGTMLPGYGLDGVDAGKPRDVVPNAELQAVGLDVDFDANPATAPLPGNPEAFTENGLRLEFGITPRKQYRED</sequence>
<organism evidence="5 6">
    <name type="scientific">Pseudomonas batumici</name>
    <dbReference type="NCBI Taxonomy" id="226910"/>
    <lineage>
        <taxon>Bacteria</taxon>
        <taxon>Pseudomonadati</taxon>
        <taxon>Pseudomonadota</taxon>
        <taxon>Gammaproteobacteria</taxon>
        <taxon>Pseudomonadales</taxon>
        <taxon>Pseudomonadaceae</taxon>
        <taxon>Pseudomonas</taxon>
    </lineage>
</organism>
<comment type="caution">
    <text evidence="5">The sequence shown here is derived from an EMBL/GenBank/DDBJ whole genome shotgun (WGS) entry which is preliminary data.</text>
</comment>
<keyword evidence="2" id="KW-0964">Secreted</keyword>
<name>A0A0C2IAZ7_9PSED</name>
<dbReference type="PATRIC" id="fig|226910.6.peg.4013"/>
<dbReference type="RefSeq" id="WP_040070188.1">
    <property type="nucleotide sequence ID" value="NZ_JXDG01000055.1"/>
</dbReference>
<evidence type="ECO:0000256" key="3">
    <source>
        <dbReference type="ARBA" id="ARBA00022837"/>
    </source>
</evidence>
<dbReference type="EMBL" id="JXDG01000055">
    <property type="protein sequence ID" value="KIH82217.1"/>
    <property type="molecule type" value="Genomic_DNA"/>
</dbReference>